<keyword evidence="3 8" id="KW-0328">Glycosyltransferase</keyword>
<keyword evidence="4 8" id="KW-0808">Transferase</keyword>
<keyword evidence="6 8" id="KW-1133">Transmembrane helix</keyword>
<dbReference type="PANTHER" id="PTHR21461">
    <property type="entry name" value="GLYCOSYLTRANSFERASE FAMILY 92 PROTEIN"/>
    <property type="match status" value="1"/>
</dbReference>
<dbReference type="EMBL" id="OV121140">
    <property type="protein sequence ID" value="CAH0563496.1"/>
    <property type="molecule type" value="Genomic_DNA"/>
</dbReference>
<keyword evidence="10" id="KW-1185">Reference proteome</keyword>
<proteinExistence type="inferred from homology"/>
<evidence type="ECO:0000313" key="9">
    <source>
        <dbReference type="EMBL" id="CAH0563496.1"/>
    </source>
</evidence>
<feature type="transmembrane region" description="Helical" evidence="8">
    <location>
        <begin position="33"/>
        <end position="54"/>
    </location>
</feature>
<dbReference type="EC" id="2.4.1.-" evidence="8"/>
<evidence type="ECO:0000256" key="8">
    <source>
        <dbReference type="RuleBase" id="RU366017"/>
    </source>
</evidence>
<dbReference type="AlphaFoldDB" id="A0A9P0BJV2"/>
<dbReference type="GO" id="GO:0016757">
    <property type="term" value="F:glycosyltransferase activity"/>
    <property type="evidence" value="ECO:0007669"/>
    <property type="project" value="UniProtKB-UniRule"/>
</dbReference>
<dbReference type="GO" id="GO:0016020">
    <property type="term" value="C:membrane"/>
    <property type="evidence" value="ECO:0007669"/>
    <property type="project" value="UniProtKB-SubCell"/>
</dbReference>
<dbReference type="OrthoDB" id="2526284at2759"/>
<sequence>MNVFNWRGTMGSTSGGVKKYISFRSRQRANMSFFIVVMFFAVFGIIVFTEIFLIDERGRGAGVLVRHGSLTYHSKHQDKADYEDFQNDDYISLRIGAAMINDDAFQSILLGGKSPVAVPVVDNSAQMSSKLITESQLPPHPDNLPASDGKWQKVHGTRYKFFAFSAFFDHRKGQKSVRVIGATKTRGPERVWCRMWYKVVENNTITYAPRTVSGKVKVIRENWNLLYSACFVMCPLTFNQSAPYSVSIVFKVKDPPSNLLKVIDNFNETLQRANSNFAVCVKPLHFDYNREMQLLEFIELNRLMGVEHFTFYNHTLGPQVDCILRDYVKRGIVTLLPWQLDMISQKEIRTEGLFAALNDCLYRSMYKFSHVLFIDLDEYIVPNYNNTLPELIEYLNHRLNTRSTGSYSFQNSFFYLQWADDDAVYDFDDPIASSLVTLKKTRRKTKLHPHKQRSKYICRPELVVETGNHFIWEFIPGHGTLNVPSDAAFLHHYRICEFGGNDCVKTASAVDKTTYRYKDRMVSMVKQQFNHMKSQCHLRDLDDQPSRSGLFMSMLKIKS</sequence>
<name>A0A9P0BJV2_BRAAE</name>
<evidence type="ECO:0000256" key="4">
    <source>
        <dbReference type="ARBA" id="ARBA00022679"/>
    </source>
</evidence>
<evidence type="ECO:0000256" key="6">
    <source>
        <dbReference type="ARBA" id="ARBA00022989"/>
    </source>
</evidence>
<accession>A0A9P0BJV2</accession>
<evidence type="ECO:0000256" key="1">
    <source>
        <dbReference type="ARBA" id="ARBA00004167"/>
    </source>
</evidence>
<dbReference type="InterPro" id="IPR008166">
    <property type="entry name" value="Glyco_transf_92"/>
</dbReference>
<dbReference type="GO" id="GO:0005737">
    <property type="term" value="C:cytoplasm"/>
    <property type="evidence" value="ECO:0007669"/>
    <property type="project" value="TreeGrafter"/>
</dbReference>
<protein>
    <recommendedName>
        <fullName evidence="8">Glycosyltransferase family 92 protein</fullName>
        <ecNumber evidence="8">2.4.1.-</ecNumber>
    </recommendedName>
</protein>
<keyword evidence="7 8" id="KW-0472">Membrane</keyword>
<gene>
    <name evidence="9" type="ORF">MELIAE_LOCUS12305</name>
</gene>
<comment type="similarity">
    <text evidence="2 8">Belongs to the glycosyltransferase 92 family.</text>
</comment>
<keyword evidence="5 8" id="KW-0812">Transmembrane</keyword>
<evidence type="ECO:0000256" key="5">
    <source>
        <dbReference type="ARBA" id="ARBA00022692"/>
    </source>
</evidence>
<organism evidence="9 10">
    <name type="scientific">Brassicogethes aeneus</name>
    <name type="common">Rape pollen beetle</name>
    <name type="synonym">Meligethes aeneus</name>
    <dbReference type="NCBI Taxonomy" id="1431903"/>
    <lineage>
        <taxon>Eukaryota</taxon>
        <taxon>Metazoa</taxon>
        <taxon>Ecdysozoa</taxon>
        <taxon>Arthropoda</taxon>
        <taxon>Hexapoda</taxon>
        <taxon>Insecta</taxon>
        <taxon>Pterygota</taxon>
        <taxon>Neoptera</taxon>
        <taxon>Endopterygota</taxon>
        <taxon>Coleoptera</taxon>
        <taxon>Polyphaga</taxon>
        <taxon>Cucujiformia</taxon>
        <taxon>Nitidulidae</taxon>
        <taxon>Meligethinae</taxon>
        <taxon>Brassicogethes</taxon>
    </lineage>
</organism>
<evidence type="ECO:0000256" key="2">
    <source>
        <dbReference type="ARBA" id="ARBA00007647"/>
    </source>
</evidence>
<dbReference type="Pfam" id="PF01697">
    <property type="entry name" value="Glyco_transf_92"/>
    <property type="match status" value="1"/>
</dbReference>
<reference evidence="9" key="1">
    <citation type="submission" date="2021-12" db="EMBL/GenBank/DDBJ databases">
        <authorList>
            <person name="King R."/>
        </authorList>
    </citation>
    <scope>NUCLEOTIDE SEQUENCE</scope>
</reference>
<evidence type="ECO:0000256" key="7">
    <source>
        <dbReference type="ARBA" id="ARBA00023136"/>
    </source>
</evidence>
<evidence type="ECO:0000256" key="3">
    <source>
        <dbReference type="ARBA" id="ARBA00022676"/>
    </source>
</evidence>
<dbReference type="PANTHER" id="PTHR21461:SF40">
    <property type="entry name" value="GLYCOSYLTRANSFERASE FAMILY 92 PROTEIN"/>
    <property type="match status" value="1"/>
</dbReference>
<evidence type="ECO:0000313" key="10">
    <source>
        <dbReference type="Proteomes" id="UP001154078"/>
    </source>
</evidence>
<comment type="subcellular location">
    <subcellularLocation>
        <location evidence="1">Membrane</location>
        <topology evidence="1">Single-pass membrane protein</topology>
    </subcellularLocation>
</comment>
<dbReference type="Proteomes" id="UP001154078">
    <property type="component" value="Chromosome 9"/>
</dbReference>